<proteinExistence type="predicted"/>
<protein>
    <submittedName>
        <fullName evidence="1">Histidine kinase</fullName>
    </submittedName>
</protein>
<dbReference type="EMBL" id="JAIVFQ010000003">
    <property type="protein sequence ID" value="MCC5598304.1"/>
    <property type="molecule type" value="Genomic_DNA"/>
</dbReference>
<accession>A0ABS8I3W4</accession>
<keyword evidence="2" id="KW-1185">Reference proteome</keyword>
<keyword evidence="1" id="KW-0808">Transferase</keyword>
<evidence type="ECO:0000313" key="1">
    <source>
        <dbReference type="EMBL" id="MCC5598304.1"/>
    </source>
</evidence>
<evidence type="ECO:0000313" key="2">
    <source>
        <dbReference type="Proteomes" id="UP001199525"/>
    </source>
</evidence>
<dbReference type="GO" id="GO:0016301">
    <property type="term" value="F:kinase activity"/>
    <property type="evidence" value="ECO:0007669"/>
    <property type="project" value="UniProtKB-KW"/>
</dbReference>
<gene>
    <name evidence="1" type="ORF">LC586_03380</name>
</gene>
<sequence length="43" mass="4955">MREWEERGRGQGENKNYLFTLCVLTMPNAQCPMPNAPCPMPNE</sequence>
<comment type="caution">
    <text evidence="1">The sequence shown here is derived from an EMBL/GenBank/DDBJ whole genome shotgun (WGS) entry which is preliminary data.</text>
</comment>
<reference evidence="1 2" key="1">
    <citation type="journal article" date="2021" name="Microorganisms">
        <title>Genome Evolution of Filamentous Cyanobacterium Nostoc Species: From Facultative Symbiosis to Free Living.</title>
        <authorList>
            <person name="Huo D."/>
            <person name="Li H."/>
            <person name="Cai F."/>
            <person name="Guo X."/>
            <person name="Qiao Z."/>
            <person name="Wang W."/>
            <person name="Yu G."/>
            <person name="Li R."/>
        </authorList>
    </citation>
    <scope>NUCLEOTIDE SEQUENCE [LARGE SCALE GENOMIC DNA]</scope>
    <source>
        <strain evidence="1 2">CHAB 5714</strain>
    </source>
</reference>
<name>A0ABS8I3W4_9NOSO</name>
<organism evidence="1 2">
    <name type="scientific">Nostoc favosum CHAB5714</name>
    <dbReference type="NCBI Taxonomy" id="2780399"/>
    <lineage>
        <taxon>Bacteria</taxon>
        <taxon>Bacillati</taxon>
        <taxon>Cyanobacteriota</taxon>
        <taxon>Cyanophyceae</taxon>
        <taxon>Nostocales</taxon>
        <taxon>Nostocaceae</taxon>
        <taxon>Nostoc</taxon>
        <taxon>Nostoc favosum</taxon>
    </lineage>
</organism>
<dbReference type="RefSeq" id="WP_229483017.1">
    <property type="nucleotide sequence ID" value="NZ_JAIVFQ010000003.1"/>
</dbReference>
<keyword evidence="1" id="KW-0418">Kinase</keyword>
<dbReference type="Proteomes" id="UP001199525">
    <property type="component" value="Unassembled WGS sequence"/>
</dbReference>